<organism evidence="4 5">
    <name type="scientific">Massilia consociata</name>
    <dbReference type="NCBI Taxonomy" id="760117"/>
    <lineage>
        <taxon>Bacteria</taxon>
        <taxon>Pseudomonadati</taxon>
        <taxon>Pseudomonadota</taxon>
        <taxon>Betaproteobacteria</taxon>
        <taxon>Burkholderiales</taxon>
        <taxon>Oxalobacteraceae</taxon>
        <taxon>Telluria group</taxon>
        <taxon>Massilia</taxon>
    </lineage>
</organism>
<feature type="domain" description="Mannosyl-glycoprotein endo-beta-N-acetylglucosamidase-like" evidence="3">
    <location>
        <begin position="99"/>
        <end position="254"/>
    </location>
</feature>
<protein>
    <submittedName>
        <fullName evidence="4">Glycoside hydrolase family 73 protein</fullName>
    </submittedName>
</protein>
<evidence type="ECO:0000259" key="3">
    <source>
        <dbReference type="SMART" id="SM00047"/>
    </source>
</evidence>
<dbReference type="PANTHER" id="PTHR33308">
    <property type="entry name" value="PEPTIDOGLYCAN HYDROLASE FLGJ"/>
    <property type="match status" value="1"/>
</dbReference>
<dbReference type="Pfam" id="PF01832">
    <property type="entry name" value="Glucosaminidase"/>
    <property type="match status" value="1"/>
</dbReference>
<evidence type="ECO:0000256" key="1">
    <source>
        <dbReference type="ARBA" id="ARBA00022801"/>
    </source>
</evidence>
<dbReference type="EMBL" id="JBHLWP010000003">
    <property type="protein sequence ID" value="MFC0250575.1"/>
    <property type="molecule type" value="Genomic_DNA"/>
</dbReference>
<accession>A0ABV6FAL3</accession>
<dbReference type="Gene3D" id="2.10.70.40">
    <property type="entry name" value="peptidoglycan hydrolase"/>
    <property type="match status" value="1"/>
</dbReference>
<dbReference type="Proteomes" id="UP001589773">
    <property type="component" value="Unassembled WGS sequence"/>
</dbReference>
<name>A0ABV6FAL3_9BURK</name>
<keyword evidence="5" id="KW-1185">Reference proteome</keyword>
<reference evidence="4 5" key="1">
    <citation type="submission" date="2024-09" db="EMBL/GenBank/DDBJ databases">
        <authorList>
            <person name="Sun Q."/>
            <person name="Mori K."/>
        </authorList>
    </citation>
    <scope>NUCLEOTIDE SEQUENCE [LARGE SCALE GENOMIC DNA]</scope>
    <source>
        <strain evidence="4 5">CCM 7792</strain>
    </source>
</reference>
<dbReference type="InterPro" id="IPR002901">
    <property type="entry name" value="MGlyc_endo_b_GlcNAc-like_dom"/>
</dbReference>
<gene>
    <name evidence="4" type="ORF">ACFFJK_01620</name>
</gene>
<evidence type="ECO:0000313" key="5">
    <source>
        <dbReference type="Proteomes" id="UP001589773"/>
    </source>
</evidence>
<sequence length="255" mass="26011">MRHADFSIPATQPLAPTVATRPTAATGGGSGFGSMFNDVQGEVAAYIQNGDGGASGAASLSAEGAMWRARAAGIIGGEAEGDADGVGDIGAMAGIGSGASSPRQQAFLESIAPWARQAAEQLGVAPELVSAHAALESGWGQRPLRNGSGASSHNLFGIKAGGNWDGAVSESATTEYVNGAAIRTRERFRAYPDAGSAFRDYAQLLIDNPRYKGALGVGNDAHAFARGLAKGGYATDPAYATKLARLATQLQRKED</sequence>
<proteinExistence type="predicted"/>
<dbReference type="Gene3D" id="1.10.530.10">
    <property type="match status" value="1"/>
</dbReference>
<feature type="compositionally biased region" description="Low complexity" evidence="2">
    <location>
        <begin position="13"/>
        <end position="25"/>
    </location>
</feature>
<dbReference type="GO" id="GO:0016787">
    <property type="term" value="F:hydrolase activity"/>
    <property type="evidence" value="ECO:0007669"/>
    <property type="project" value="UniProtKB-KW"/>
</dbReference>
<evidence type="ECO:0000313" key="4">
    <source>
        <dbReference type="EMBL" id="MFC0250575.1"/>
    </source>
</evidence>
<feature type="region of interest" description="Disordered" evidence="2">
    <location>
        <begin position="1"/>
        <end position="26"/>
    </location>
</feature>
<dbReference type="InterPro" id="IPR051056">
    <property type="entry name" value="Glycosyl_Hydrolase_73"/>
</dbReference>
<comment type="caution">
    <text evidence="4">The sequence shown here is derived from an EMBL/GenBank/DDBJ whole genome shotgun (WGS) entry which is preliminary data.</text>
</comment>
<dbReference type="RefSeq" id="WP_379677342.1">
    <property type="nucleotide sequence ID" value="NZ_JBHLWP010000003.1"/>
</dbReference>
<dbReference type="SMART" id="SM00047">
    <property type="entry name" value="LYZ2"/>
    <property type="match status" value="1"/>
</dbReference>
<dbReference type="PANTHER" id="PTHR33308:SF9">
    <property type="entry name" value="PEPTIDOGLYCAN HYDROLASE FLGJ"/>
    <property type="match status" value="1"/>
</dbReference>
<keyword evidence="1 4" id="KW-0378">Hydrolase</keyword>
<evidence type="ECO:0000256" key="2">
    <source>
        <dbReference type="SAM" id="MobiDB-lite"/>
    </source>
</evidence>